<evidence type="ECO:0000313" key="8">
    <source>
        <dbReference type="Proteomes" id="UP001281761"/>
    </source>
</evidence>
<keyword evidence="5" id="KW-1133">Transmembrane helix</keyword>
<feature type="compositionally biased region" description="Polar residues" evidence="4">
    <location>
        <begin position="542"/>
        <end position="563"/>
    </location>
</feature>
<dbReference type="EMBL" id="JARBJD010000354">
    <property type="protein sequence ID" value="KAK2943285.1"/>
    <property type="molecule type" value="Genomic_DNA"/>
</dbReference>
<dbReference type="InterPro" id="IPR035938">
    <property type="entry name" value="Hemerythrin-like_sf"/>
</dbReference>
<keyword evidence="2" id="KW-0479">Metal-binding</keyword>
<dbReference type="Gene3D" id="1.20.120.50">
    <property type="entry name" value="Hemerythrin-like"/>
    <property type="match status" value="1"/>
</dbReference>
<feature type="region of interest" description="Disordered" evidence="4">
    <location>
        <begin position="1192"/>
        <end position="1250"/>
    </location>
</feature>
<dbReference type="InterPro" id="IPR057352">
    <property type="entry name" value="TPR_TmcB/C"/>
</dbReference>
<feature type="transmembrane region" description="Helical" evidence="5">
    <location>
        <begin position="875"/>
        <end position="895"/>
    </location>
</feature>
<gene>
    <name evidence="7" type="ORF">BLNAU_21809</name>
</gene>
<evidence type="ECO:0000259" key="6">
    <source>
        <dbReference type="Pfam" id="PF25474"/>
    </source>
</evidence>
<organism evidence="7 8">
    <name type="scientific">Blattamonas nauphoetae</name>
    <dbReference type="NCBI Taxonomy" id="2049346"/>
    <lineage>
        <taxon>Eukaryota</taxon>
        <taxon>Metamonada</taxon>
        <taxon>Preaxostyla</taxon>
        <taxon>Oxymonadida</taxon>
        <taxon>Blattamonas</taxon>
    </lineage>
</organism>
<feature type="region of interest" description="Disordered" evidence="4">
    <location>
        <begin position="1109"/>
        <end position="1140"/>
    </location>
</feature>
<feature type="transmembrane region" description="Helical" evidence="5">
    <location>
        <begin position="1051"/>
        <end position="1073"/>
    </location>
</feature>
<dbReference type="PANTHER" id="PTHR31600">
    <property type="entry name" value="TINY MACROCYSTS PROTEIN B-RELATED"/>
    <property type="match status" value="1"/>
</dbReference>
<keyword evidence="8" id="KW-1185">Reference proteome</keyword>
<feature type="compositionally biased region" description="Basic and acidic residues" evidence="4">
    <location>
        <begin position="1208"/>
        <end position="1242"/>
    </location>
</feature>
<protein>
    <recommendedName>
        <fullName evidence="6">TmcB/TmcC TPR repeats domain-containing protein</fullName>
    </recommendedName>
</protein>
<accession>A0ABQ9WZ44</accession>
<reference evidence="7 8" key="1">
    <citation type="journal article" date="2022" name="bioRxiv">
        <title>Genomics of Preaxostyla Flagellates Illuminates Evolutionary Transitions and the Path Towards Mitochondrial Loss.</title>
        <authorList>
            <person name="Novak L.V.F."/>
            <person name="Treitli S.C."/>
            <person name="Pyrih J."/>
            <person name="Halakuc P."/>
            <person name="Pipaliya S.V."/>
            <person name="Vacek V."/>
            <person name="Brzon O."/>
            <person name="Soukal P."/>
            <person name="Eme L."/>
            <person name="Dacks J.B."/>
            <person name="Karnkowska A."/>
            <person name="Elias M."/>
            <person name="Hampl V."/>
        </authorList>
    </citation>
    <scope>NUCLEOTIDE SEQUENCE [LARGE SCALE GENOMIC DNA]</scope>
    <source>
        <strain evidence="7">NAU3</strain>
        <tissue evidence="7">Gut</tissue>
    </source>
</reference>
<feature type="compositionally biased region" description="Polar residues" evidence="4">
    <location>
        <begin position="516"/>
        <end position="535"/>
    </location>
</feature>
<feature type="domain" description="TmcB/TmcC TPR repeats" evidence="6">
    <location>
        <begin position="668"/>
        <end position="783"/>
    </location>
</feature>
<feature type="transmembrane region" description="Helical" evidence="5">
    <location>
        <begin position="840"/>
        <end position="863"/>
    </location>
</feature>
<feature type="transmembrane region" description="Helical" evidence="5">
    <location>
        <begin position="278"/>
        <end position="298"/>
    </location>
</feature>
<dbReference type="InterPro" id="IPR052994">
    <property type="entry name" value="Tiny_macrocysts_regulators"/>
</dbReference>
<feature type="transmembrane region" description="Helical" evidence="5">
    <location>
        <begin position="1274"/>
        <end position="1299"/>
    </location>
</feature>
<dbReference type="Proteomes" id="UP001281761">
    <property type="component" value="Unassembled WGS sequence"/>
</dbReference>
<feature type="compositionally biased region" description="Low complexity" evidence="4">
    <location>
        <begin position="475"/>
        <end position="499"/>
    </location>
</feature>
<feature type="compositionally biased region" description="Basic residues" evidence="4">
    <location>
        <begin position="810"/>
        <end position="819"/>
    </location>
</feature>
<evidence type="ECO:0000256" key="5">
    <source>
        <dbReference type="SAM" id="Phobius"/>
    </source>
</evidence>
<keyword evidence="5" id="KW-0472">Membrane</keyword>
<evidence type="ECO:0000256" key="1">
    <source>
        <dbReference type="ARBA" id="ARBA00010587"/>
    </source>
</evidence>
<evidence type="ECO:0000256" key="4">
    <source>
        <dbReference type="SAM" id="MobiDB-lite"/>
    </source>
</evidence>
<sequence>MKVTNYLEDFGQYEKLNIDQIHIFNLMSGKDEDQKSVARSVSSLSTAANALTVVRFNPIDELLFASVYTLHKERPMSNLFYFIWLGLTFFNLSGIAVVWGKFPFHKNIVSVGHGIFQYLDFSISWSHDLFLLVMTIIFGTFTLAALILVILSTILVKTEKQVPSKLSALIRYVSMLMAYPFFMPSINVFVGGLNCLRGDGLVAMACDDGMKWLNLVLGLVMLVFLVLFGLLIRFFVFPFNSRKDGLFASQTGIFNTFVLLVSVVMPFLVVFLKSTPQYVCIAGLVLSLGLFLYAFFLLPFYSAVSNAVSAAVFADVAVFYIFGLIWSFVGNSITWLNAVLWVVWGFAFLGVPVGVFFGTRAYARAQWATRPGEPLPYVHKKETAEAPAILSGQMMNQAPMVTPHHLASIPLSASSSKSPLTPAVEQPMISIPPSTRSEKNEPETSLLLPSQSNRSNKSVSSVEMENLNLNEDQQPSLLPPNSVVPSVTPPITVTEPTPSASYQPNLNPLGIPGPRIQSTSTGQAAPQQSLLGQQLQRKRPSLSPQTPITQAATPRSPMAGQSLQSKLLSEQVNRKVPKYTNARQVQEAIKFLTEKECRKNRECISLADQILCSAQKKMLSSCELWICSAFFYLSHTNSQMKMGDCLRTANQCVPSLHERWVVFALMRDMERKTSAQGGQNSQGVSFKLNFAKATKAHDMSRAYLQQAYLLLSKENMDLDRIMLFLDKAIGFERDSRDVYQLLLRQYPNSAQVIRGYGALLRDIYRDDDTAMLMFTEANIIEEDTTVTETMSRVSGGSKLSSIAGQSSGQQKKKKKKRNHSGATLQLDEDKKALLPMFIPIVIMSGIVIVGAMVAMFVVVLMTFTACSVTTNQVSHFANMISSILDMVLYCNFFMLRSQYSEAQLETMNVTFMPSTGIINRVFGRRADTLGEGLDEVYKEASATNEFSTMEFEDIPIIIPSYNEITVGSASAMRVTETQVVNMNLIDLVNNIANVAALIINEGFWNTVEWPGLPAQLYYVIMNGPVAATEKMKAACMVFTDNSEQQSLVVQYIDIAVGVASIVLPLIVLIVQYVQTINKLKRERREVFFQIATARKDDVLRLKLRLDETEGNDEDSSLATRFGTTTAQSNTNTQGTNDDAGFNEEELELNSERGQVNDDEKMKMMLISQGMNPQMIAMMQMQGMSIQQIAEMMGKKNQDEEENEEDEDEKKNELKDGEKEETKSQKAKREAEEKKKAEEEEKEKKKKKDRNDLTPQQIDLLNKINKMSNFIPNSFYVRVVIGIILIVGGGVFFYLIAYFACKNAVKFYNSVILTAYKCVVAEQMGLLGMSIANSINYEIPGIYTVVPYAEGPWIDSRHLSSDMGLIQALLASEITYYNAIDILANQGSSSQNVIPTGDQIFDGLSVEPTMKKGSSVNALMFESTECMPLDAADCAVENRIYGLTGNFSGLQALILKHIEAARMIATAPNPYSGMPLSNENVQIMGSLLVYDLRGGFKMLLEAVISEMTKTISEFQILLIISFIVAFFLACVAFFAFIVPTKSLLTTVANGTEALKDIDPAADAADRTGMGQAAWKEEYTCDCLRFDHEHKVILLALAATCGCMDQTMEVIPSVEALIEISDDETKEILQQAIDFFMTKTEGVQSNPDDAKQKEKARTLLAVLALLVKSTFSAFADEEAIVVKYKVQRAHRRGHYKAHSVHLRKLQKETLSIAKFVRADRPVPTALAQNLIQLYTQWLSEHVTKVDRELSALLAGNAPESEMEREMDVLREMKVPHSYSSFLDSENASIQDQKLFEKMKHVLRIK</sequence>
<feature type="region of interest" description="Disordered" evidence="4">
    <location>
        <begin position="795"/>
        <end position="822"/>
    </location>
</feature>
<feature type="region of interest" description="Disordered" evidence="4">
    <location>
        <begin position="412"/>
        <end position="563"/>
    </location>
</feature>
<proteinExistence type="inferred from homology"/>
<dbReference type="SUPFAM" id="SSF47188">
    <property type="entry name" value="Hemerythrin-like"/>
    <property type="match status" value="1"/>
</dbReference>
<comment type="similarity">
    <text evidence="1">Belongs to the hemerythrin family.</text>
</comment>
<name>A0ABQ9WZ44_9EUKA</name>
<evidence type="ECO:0000256" key="3">
    <source>
        <dbReference type="ARBA" id="ARBA00023004"/>
    </source>
</evidence>
<feature type="compositionally biased region" description="Polar residues" evidence="4">
    <location>
        <begin position="1116"/>
        <end position="1136"/>
    </location>
</feature>
<feature type="transmembrane region" description="Helical" evidence="5">
    <location>
        <begin position="335"/>
        <end position="357"/>
    </location>
</feature>
<feature type="compositionally biased region" description="Low complexity" evidence="4">
    <location>
        <begin position="412"/>
        <end position="423"/>
    </location>
</feature>
<feature type="compositionally biased region" description="Low complexity" evidence="4">
    <location>
        <begin position="450"/>
        <end position="462"/>
    </location>
</feature>
<keyword evidence="3" id="KW-0408">Iron</keyword>
<evidence type="ECO:0000313" key="7">
    <source>
        <dbReference type="EMBL" id="KAK2943285.1"/>
    </source>
</evidence>
<evidence type="ECO:0000256" key="2">
    <source>
        <dbReference type="ARBA" id="ARBA00022723"/>
    </source>
</evidence>
<feature type="compositionally biased region" description="Acidic residues" evidence="4">
    <location>
        <begin position="1198"/>
        <end position="1207"/>
    </location>
</feature>
<feature type="transmembrane region" description="Helical" evidence="5">
    <location>
        <begin position="253"/>
        <end position="272"/>
    </location>
</feature>
<dbReference type="Pfam" id="PF25474">
    <property type="entry name" value="TPR_TmcB"/>
    <property type="match status" value="1"/>
</dbReference>
<feature type="transmembrane region" description="Helical" evidence="5">
    <location>
        <begin position="129"/>
        <end position="156"/>
    </location>
</feature>
<comment type="caution">
    <text evidence="7">The sequence shown here is derived from an EMBL/GenBank/DDBJ whole genome shotgun (WGS) entry which is preliminary data.</text>
</comment>
<keyword evidence="5" id="KW-0812">Transmembrane</keyword>
<dbReference type="PANTHER" id="PTHR31600:SF2">
    <property type="entry name" value="GAMETE ENRICHED GENE 10 PROTEIN-RELATED"/>
    <property type="match status" value="1"/>
</dbReference>
<feature type="transmembrane region" description="Helical" evidence="5">
    <location>
        <begin position="310"/>
        <end position="329"/>
    </location>
</feature>
<feature type="transmembrane region" description="Helical" evidence="5">
    <location>
        <begin position="79"/>
        <end position="99"/>
    </location>
</feature>
<feature type="transmembrane region" description="Helical" evidence="5">
    <location>
        <begin position="1515"/>
        <end position="1537"/>
    </location>
</feature>
<feature type="transmembrane region" description="Helical" evidence="5">
    <location>
        <begin position="212"/>
        <end position="232"/>
    </location>
</feature>